<dbReference type="GO" id="GO:0005829">
    <property type="term" value="C:cytosol"/>
    <property type="evidence" value="ECO:0007669"/>
    <property type="project" value="UniProtKB-SubCell"/>
</dbReference>
<dbReference type="GO" id="GO:0016740">
    <property type="term" value="F:transferase activity"/>
    <property type="evidence" value="ECO:0007669"/>
    <property type="project" value="UniProtKB-KW"/>
</dbReference>
<keyword evidence="13" id="KW-1185">Reference proteome</keyword>
<dbReference type="FunCoup" id="K1WU53">
    <property type="interactions" value="590"/>
</dbReference>
<evidence type="ECO:0000256" key="5">
    <source>
        <dbReference type="ARBA" id="ARBA00022679"/>
    </source>
</evidence>
<feature type="region of interest" description="Disordered" evidence="10">
    <location>
        <begin position="513"/>
        <end position="567"/>
    </location>
</feature>
<evidence type="ECO:0000256" key="1">
    <source>
        <dbReference type="ARBA" id="ARBA00004514"/>
    </source>
</evidence>
<dbReference type="PROSITE" id="PS51363">
    <property type="entry name" value="W2"/>
    <property type="match status" value="1"/>
</dbReference>
<proteinExistence type="inferred from homology"/>
<organism evidence="12 13">
    <name type="scientific">Trichosporon asahii var. asahii (strain CBS 8904)</name>
    <name type="common">Yeast</name>
    <dbReference type="NCBI Taxonomy" id="1220162"/>
    <lineage>
        <taxon>Eukaryota</taxon>
        <taxon>Fungi</taxon>
        <taxon>Dikarya</taxon>
        <taxon>Basidiomycota</taxon>
        <taxon>Agaricomycotina</taxon>
        <taxon>Tremellomycetes</taxon>
        <taxon>Trichosporonales</taxon>
        <taxon>Trichosporonaceae</taxon>
        <taxon>Trichosporon</taxon>
    </lineage>
</organism>
<accession>K1WU53</accession>
<dbReference type="SUPFAM" id="SSF48371">
    <property type="entry name" value="ARM repeat"/>
    <property type="match status" value="1"/>
</dbReference>
<dbReference type="InterPro" id="IPR016024">
    <property type="entry name" value="ARM-type_fold"/>
</dbReference>
<dbReference type="InterPro" id="IPR018357">
    <property type="entry name" value="Hexapep_transf_CS"/>
</dbReference>
<dbReference type="InterPro" id="IPR044123">
    <property type="entry name" value="W2_eIF2B_epsilon"/>
</dbReference>
<dbReference type="InterPro" id="IPR011004">
    <property type="entry name" value="Trimer_LpxA-like_sf"/>
</dbReference>
<feature type="compositionally biased region" description="Acidic residues" evidence="10">
    <location>
        <begin position="545"/>
        <end position="561"/>
    </location>
</feature>
<dbReference type="PROSITE" id="PS00101">
    <property type="entry name" value="HEXAPEP_TRANSFERASES"/>
    <property type="match status" value="1"/>
</dbReference>
<keyword evidence="5" id="KW-0808">Transferase</keyword>
<evidence type="ECO:0000256" key="9">
    <source>
        <dbReference type="ARBA" id="ARBA00046432"/>
    </source>
</evidence>
<dbReference type="InterPro" id="IPR029044">
    <property type="entry name" value="Nucleotide-diphossugar_trans"/>
</dbReference>
<evidence type="ECO:0000259" key="11">
    <source>
        <dbReference type="PROSITE" id="PS51363"/>
    </source>
</evidence>
<dbReference type="Gene3D" id="1.25.40.180">
    <property type="match status" value="1"/>
</dbReference>
<dbReference type="GO" id="GO:0005085">
    <property type="term" value="F:guanyl-nucleotide exchange factor activity"/>
    <property type="evidence" value="ECO:0007669"/>
    <property type="project" value="InterPro"/>
</dbReference>
<dbReference type="Gene3D" id="3.90.550.10">
    <property type="entry name" value="Spore Coat Polysaccharide Biosynthesis Protein SpsA, Chain A"/>
    <property type="match status" value="1"/>
</dbReference>
<dbReference type="SUPFAM" id="SSF53448">
    <property type="entry name" value="Nucleotide-diphospho-sugar transferases"/>
    <property type="match status" value="1"/>
</dbReference>
<dbReference type="GO" id="GO:0031369">
    <property type="term" value="F:translation initiation factor binding"/>
    <property type="evidence" value="ECO:0007669"/>
    <property type="project" value="InterPro"/>
</dbReference>
<dbReference type="OMA" id="FVICRSH"/>
<reference evidence="12 13" key="1">
    <citation type="journal article" date="2012" name="Eukaryot. Cell">
        <title>Genome sequence of the Trichosporon asahii environmental strain CBS 8904.</title>
        <authorList>
            <person name="Yang R.Y."/>
            <person name="Li H.T."/>
            <person name="Zhu H."/>
            <person name="Zhou G.P."/>
            <person name="Wang M."/>
            <person name="Wang L."/>
        </authorList>
    </citation>
    <scope>NUCLEOTIDE SEQUENCE [LARGE SCALE GENOMIC DNA]</scope>
    <source>
        <strain evidence="12 13">CBS 8904</strain>
    </source>
</reference>
<dbReference type="Pfam" id="PF02020">
    <property type="entry name" value="W2"/>
    <property type="match status" value="1"/>
</dbReference>
<keyword evidence="4 12" id="KW-0396">Initiation factor</keyword>
<feature type="compositionally biased region" description="Acidic residues" evidence="10">
    <location>
        <begin position="513"/>
        <end position="523"/>
    </location>
</feature>
<keyword evidence="3" id="KW-0963">Cytoplasm</keyword>
<feature type="domain" description="W2" evidence="11">
    <location>
        <begin position="625"/>
        <end position="798"/>
    </location>
</feature>
<evidence type="ECO:0000313" key="12">
    <source>
        <dbReference type="EMBL" id="EKD04444.1"/>
    </source>
</evidence>
<evidence type="ECO:0000256" key="7">
    <source>
        <dbReference type="ARBA" id="ARBA00044144"/>
    </source>
</evidence>
<sequence length="804" mass="89176">MFALFWTSEPKLELDRSSIPLTESNAAQEAGPEGRAEAGEYIPLTGVNYRCPAVYPPYGLADIQRGDNVDEAPLQAVILADSFNRRFEVLCLDQPRILLPLCSVPLLMWTLESLSHSKVKQVFIFCGVHADKIRAFVEESPFQHLLDIQCLSSTTARTAGDALRELDAMSLLNPENPFILVHNPIVSNYDISHMVEAHKKRREVDKNVIMTMGVARGGRQHPESPVMLVHPKSSRLLHYSLNPLSPRKQRVDFPANLFLDPWPASIDEYEIWSGTSAASHRGGYRDVGIDVCEADVPALCTENFDYHDLRRHFVNGVLTSELLGKNINVHLVGEEKAEEKADAAGKGGRYVERVRDTRTYGEITQDILRRWVYPLVPDVNIPGGSNYELRRGNVYVSRDNVMLARTTDLDGPVLIGANNTLSPNVTVSKSTLGAKCFVGPNTTIESSHIFTNVRIGADCKLEECMIGSNVTLGDGVVVGKGTLIGNDVVIGNGVQIPEFSRIGRAIYRPEDWDSEDEDNEEHEEAMRNHSLTVLGPDSKGFLWPTEEEEELSDSDDEDEDPYEHPRNKRWLQLGRRLSDVSVNTEGSLSTLSIASSTPDESLIDVDGDDFDSDIEMEVAGLNLNGGPSQAFYNEARSSLARAYEEGHSVPNASLELKTLVMGYNSGIDPAREEVVNFLMAKIPTEGGAAKILQTATALWERWGKLASGLARDSSDIALDAQTFAVRNPAYIPWFGLILRALYDSDIVDEEGLIEWRSLSAARGEGAKENEREKYREAFAKGKQYVDLLEQMDSDSDEEEDSDDE</sequence>
<dbReference type="CDD" id="cd11558">
    <property type="entry name" value="W2_eIF2B_epsilon"/>
    <property type="match status" value="1"/>
</dbReference>
<dbReference type="CDD" id="cd04197">
    <property type="entry name" value="eIF-2B_epsilon_N"/>
    <property type="match status" value="1"/>
</dbReference>
<dbReference type="InterPro" id="IPR003307">
    <property type="entry name" value="W2_domain"/>
</dbReference>
<comment type="subcellular location">
    <subcellularLocation>
        <location evidence="1">Cytoplasm</location>
        <location evidence="1">Cytosol</location>
    </subcellularLocation>
</comment>
<comment type="caution">
    <text evidence="12">The sequence shown here is derived from an EMBL/GenBank/DDBJ whole genome shotgun (WGS) entry which is preliminary data.</text>
</comment>
<dbReference type="InterPro" id="IPR056764">
    <property type="entry name" value="LbH_EIF2B3/5"/>
</dbReference>
<comment type="subunit">
    <text evidence="9">Component of the translation initiation factor 2B (eIF2B) complex which is a heterodecamer of two sets of five different subunits: alpha, beta, gamma, delta and epsilon. Subunits alpha, beta and delta comprise a regulatory subcomplex and subunits epsilon and gamma comprise a catalytic subcomplex. Within the complex, the hexameric regulatory complex resides at the center, with the two heterodimeric catalytic subcomplexes bound on opposite sides.</text>
</comment>
<evidence type="ECO:0000256" key="4">
    <source>
        <dbReference type="ARBA" id="ARBA00022540"/>
    </source>
</evidence>
<dbReference type="Proteomes" id="UP000006757">
    <property type="component" value="Unassembled WGS sequence"/>
</dbReference>
<evidence type="ECO:0000256" key="3">
    <source>
        <dbReference type="ARBA" id="ARBA00022490"/>
    </source>
</evidence>
<name>K1WU53_TRIAC</name>
<evidence type="ECO:0000256" key="6">
    <source>
        <dbReference type="ARBA" id="ARBA00022917"/>
    </source>
</evidence>
<protein>
    <recommendedName>
        <fullName evidence="7">Translation initiation factor eIF2B subunit epsilon</fullName>
    </recommendedName>
    <alternativeName>
        <fullName evidence="8">eIF2B GDP-GTP exchange factor subunit epsilon</fullName>
    </alternativeName>
</protein>
<dbReference type="AlphaFoldDB" id="K1WU53"/>
<dbReference type="InParanoid" id="K1WU53"/>
<dbReference type="EMBL" id="AMBO01000224">
    <property type="protein sequence ID" value="EKD04444.1"/>
    <property type="molecule type" value="Genomic_DNA"/>
</dbReference>
<dbReference type="Pfam" id="PF25084">
    <property type="entry name" value="LbH_EIF2B"/>
    <property type="match status" value="1"/>
</dbReference>
<dbReference type="InterPro" id="IPR035543">
    <property type="entry name" value="eIF-2B_epsilon_N"/>
</dbReference>
<dbReference type="FunFam" id="3.90.550.10:FF:000186">
    <property type="entry name" value="Translation initiation factor eIF-2B epsilon subunit, putative"/>
    <property type="match status" value="1"/>
</dbReference>
<evidence type="ECO:0000256" key="2">
    <source>
        <dbReference type="ARBA" id="ARBA00007878"/>
    </source>
</evidence>
<evidence type="ECO:0000313" key="13">
    <source>
        <dbReference type="Proteomes" id="UP000006757"/>
    </source>
</evidence>
<dbReference type="SUPFAM" id="SSF51161">
    <property type="entry name" value="Trimeric LpxA-like enzymes"/>
    <property type="match status" value="1"/>
</dbReference>
<dbReference type="GO" id="GO:0005851">
    <property type="term" value="C:eukaryotic translation initiation factor 2B complex"/>
    <property type="evidence" value="ECO:0007669"/>
    <property type="project" value="TreeGrafter"/>
</dbReference>
<dbReference type="STRING" id="1220162.K1WU53"/>
<evidence type="ECO:0000256" key="8">
    <source>
        <dbReference type="ARBA" id="ARBA00044345"/>
    </source>
</evidence>
<dbReference type="PANTHER" id="PTHR45887">
    <property type="entry name" value="TRANSLATION INITIATION FACTOR EIF-2B SUBUNIT EPSILON"/>
    <property type="match status" value="1"/>
</dbReference>
<comment type="similarity">
    <text evidence="2">Belongs to the eIF-2B gamma/epsilon subunits family.</text>
</comment>
<dbReference type="HOGENOM" id="CLU_012507_1_0_1"/>
<dbReference type="GO" id="GO:0003743">
    <property type="term" value="F:translation initiation factor activity"/>
    <property type="evidence" value="ECO:0007669"/>
    <property type="project" value="UniProtKB-KW"/>
</dbReference>
<dbReference type="InterPro" id="IPR051956">
    <property type="entry name" value="eIF2B_epsilon"/>
</dbReference>
<gene>
    <name evidence="12" type="ORF">A1Q2_01220</name>
</gene>
<dbReference type="PANTHER" id="PTHR45887:SF1">
    <property type="entry name" value="TRANSLATION INITIATION FACTOR EIF-2B SUBUNIT EPSILON"/>
    <property type="match status" value="1"/>
</dbReference>
<dbReference type="OrthoDB" id="424572at2759"/>
<keyword evidence="6" id="KW-0648">Protein biosynthesis</keyword>
<evidence type="ECO:0000256" key="10">
    <source>
        <dbReference type="SAM" id="MobiDB-lite"/>
    </source>
</evidence>
<dbReference type="Gene3D" id="2.160.10.10">
    <property type="entry name" value="Hexapeptide repeat proteins"/>
    <property type="match status" value="1"/>
</dbReference>
<dbReference type="eggNOG" id="KOG1461">
    <property type="taxonomic scope" value="Eukaryota"/>
</dbReference>